<dbReference type="InterPro" id="IPR007730">
    <property type="entry name" value="SPOR-like_dom"/>
</dbReference>
<feature type="domain" description="SPOR" evidence="3">
    <location>
        <begin position="245"/>
        <end position="323"/>
    </location>
</feature>
<gene>
    <name evidence="4" type="ORF">SAMN06295910_2693</name>
</gene>
<evidence type="ECO:0000313" key="4">
    <source>
        <dbReference type="EMBL" id="SMF78291.1"/>
    </source>
</evidence>
<feature type="region of interest" description="Disordered" evidence="1">
    <location>
        <begin position="217"/>
        <end position="248"/>
    </location>
</feature>
<dbReference type="RefSeq" id="WP_085219221.1">
    <property type="nucleotide sequence ID" value="NZ_LT840185.1"/>
</dbReference>
<keyword evidence="2" id="KW-0732">Signal</keyword>
<sequence length="323" mass="33461">MSFTRLTALACAALACIAAAPPAASAPGANPVKAGVDAWGRKDFTGAVRAWRPLADKGDADAQFNMGQAYKLGRGVPADLKIAQSWYQKAAQQGHDQAQANLGLLLFQNGKQFDAMPWIRKAADRGDARAQYVLGTAMFNGDFVPQDRARAYALMTRASAQGLPPAANNLAQMDKHMAQADKTRGIALARQMEAAAKQPNPAAMARADLPRAGSVLKPAEPVKPKPAPAPAAKAATKAPQPAAAPAAGGRWQVQLGAYNSPDAARAQWSKLGKLSALSGFTPSYQPAGKFTRLRVGPIASKSAADGVCAAAKAAGQACFPVAP</sequence>
<dbReference type="PANTHER" id="PTHR45011:SF1">
    <property type="entry name" value="DAP3-BINDING CELL DEATH ENHANCER 1"/>
    <property type="match status" value="1"/>
</dbReference>
<dbReference type="InterPro" id="IPR011990">
    <property type="entry name" value="TPR-like_helical_dom_sf"/>
</dbReference>
<dbReference type="PANTHER" id="PTHR45011">
    <property type="entry name" value="DAP3-BINDING CELL DEATH ENHANCER 1"/>
    <property type="match status" value="1"/>
</dbReference>
<protein>
    <submittedName>
        <fullName evidence="4">Sel1 repeat-containing protein</fullName>
    </submittedName>
</protein>
<dbReference type="SUPFAM" id="SSF81901">
    <property type="entry name" value="HCP-like"/>
    <property type="match status" value="1"/>
</dbReference>
<dbReference type="SUPFAM" id="SSF110997">
    <property type="entry name" value="Sporulation related repeat"/>
    <property type="match status" value="1"/>
</dbReference>
<dbReference type="InterPro" id="IPR052748">
    <property type="entry name" value="ISR_Activator"/>
</dbReference>
<name>A0A1X7H2S6_9SPHN</name>
<dbReference type="Gene3D" id="1.25.40.10">
    <property type="entry name" value="Tetratricopeptide repeat domain"/>
    <property type="match status" value="1"/>
</dbReference>
<dbReference type="OrthoDB" id="112232at2"/>
<keyword evidence="5" id="KW-1185">Reference proteome</keyword>
<dbReference type="GO" id="GO:0042834">
    <property type="term" value="F:peptidoglycan binding"/>
    <property type="evidence" value="ECO:0007669"/>
    <property type="project" value="InterPro"/>
</dbReference>
<dbReference type="InterPro" id="IPR036680">
    <property type="entry name" value="SPOR-like_sf"/>
</dbReference>
<dbReference type="Proteomes" id="UP000192934">
    <property type="component" value="Chromosome I"/>
</dbReference>
<dbReference type="PROSITE" id="PS51257">
    <property type="entry name" value="PROKAR_LIPOPROTEIN"/>
    <property type="match status" value="1"/>
</dbReference>
<proteinExistence type="predicted"/>
<dbReference type="SMART" id="SM00671">
    <property type="entry name" value="SEL1"/>
    <property type="match status" value="3"/>
</dbReference>
<feature type="chain" id="PRO_5013390187" evidence="2">
    <location>
        <begin position="27"/>
        <end position="323"/>
    </location>
</feature>
<dbReference type="PROSITE" id="PS51724">
    <property type="entry name" value="SPOR"/>
    <property type="match status" value="1"/>
</dbReference>
<feature type="signal peptide" evidence="2">
    <location>
        <begin position="1"/>
        <end position="26"/>
    </location>
</feature>
<dbReference type="Pfam" id="PF05036">
    <property type="entry name" value="SPOR"/>
    <property type="match status" value="1"/>
</dbReference>
<dbReference type="AlphaFoldDB" id="A0A1X7H2S6"/>
<evidence type="ECO:0000259" key="3">
    <source>
        <dbReference type="PROSITE" id="PS51724"/>
    </source>
</evidence>
<evidence type="ECO:0000256" key="1">
    <source>
        <dbReference type="SAM" id="MobiDB-lite"/>
    </source>
</evidence>
<reference evidence="5" key="1">
    <citation type="submission" date="2017-04" db="EMBL/GenBank/DDBJ databases">
        <authorList>
            <person name="Varghese N."/>
            <person name="Submissions S."/>
        </authorList>
    </citation>
    <scope>NUCLEOTIDE SEQUENCE [LARGE SCALE GENOMIC DNA]</scope>
    <source>
        <strain evidence="5">Dd16</strain>
    </source>
</reference>
<feature type="compositionally biased region" description="Low complexity" evidence="1">
    <location>
        <begin position="230"/>
        <end position="247"/>
    </location>
</feature>
<dbReference type="Gene3D" id="3.30.70.1070">
    <property type="entry name" value="Sporulation related repeat"/>
    <property type="match status" value="1"/>
</dbReference>
<evidence type="ECO:0000313" key="5">
    <source>
        <dbReference type="Proteomes" id="UP000192934"/>
    </source>
</evidence>
<dbReference type="STRING" id="941907.SAMN06295910_2693"/>
<evidence type="ECO:0000256" key="2">
    <source>
        <dbReference type="SAM" id="SignalP"/>
    </source>
</evidence>
<accession>A0A1X7H2S6</accession>
<dbReference type="EMBL" id="LT840185">
    <property type="protein sequence ID" value="SMF78291.1"/>
    <property type="molecule type" value="Genomic_DNA"/>
</dbReference>
<dbReference type="Pfam" id="PF08238">
    <property type="entry name" value="Sel1"/>
    <property type="match status" value="3"/>
</dbReference>
<organism evidence="4 5">
    <name type="scientific">Allosphingosinicella indica</name>
    <dbReference type="NCBI Taxonomy" id="941907"/>
    <lineage>
        <taxon>Bacteria</taxon>
        <taxon>Pseudomonadati</taxon>
        <taxon>Pseudomonadota</taxon>
        <taxon>Alphaproteobacteria</taxon>
        <taxon>Sphingomonadales</taxon>
        <taxon>Sphingomonadaceae</taxon>
        <taxon>Allosphingosinicella</taxon>
    </lineage>
</organism>
<dbReference type="InterPro" id="IPR006597">
    <property type="entry name" value="Sel1-like"/>
</dbReference>